<evidence type="ECO:0000256" key="1">
    <source>
        <dbReference type="ARBA" id="ARBA00023002"/>
    </source>
</evidence>
<dbReference type="Pfam" id="PF22725">
    <property type="entry name" value="GFO_IDH_MocA_C3"/>
    <property type="match status" value="1"/>
</dbReference>
<dbReference type="GO" id="GO:0000166">
    <property type="term" value="F:nucleotide binding"/>
    <property type="evidence" value="ECO:0007669"/>
    <property type="project" value="InterPro"/>
</dbReference>
<feature type="domain" description="GFO/IDH/MocA-like oxidoreductase" evidence="3">
    <location>
        <begin position="144"/>
        <end position="282"/>
    </location>
</feature>
<dbReference type="PANTHER" id="PTHR43818:SF11">
    <property type="entry name" value="BCDNA.GH03377"/>
    <property type="match status" value="1"/>
</dbReference>
<gene>
    <name evidence="4" type="ORF">IC230_19155</name>
</gene>
<dbReference type="Gene3D" id="3.40.50.720">
    <property type="entry name" value="NAD(P)-binding Rossmann-like Domain"/>
    <property type="match status" value="1"/>
</dbReference>
<dbReference type="EMBL" id="JACXAA010000007">
    <property type="protein sequence ID" value="MBD2755030.1"/>
    <property type="molecule type" value="Genomic_DNA"/>
</dbReference>
<evidence type="ECO:0000259" key="3">
    <source>
        <dbReference type="Pfam" id="PF22725"/>
    </source>
</evidence>
<dbReference type="Gene3D" id="3.30.360.10">
    <property type="entry name" value="Dihydrodipicolinate Reductase, domain 2"/>
    <property type="match status" value="1"/>
</dbReference>
<dbReference type="Proteomes" id="UP000653797">
    <property type="component" value="Unassembled WGS sequence"/>
</dbReference>
<dbReference type="GO" id="GO:0016491">
    <property type="term" value="F:oxidoreductase activity"/>
    <property type="evidence" value="ECO:0007669"/>
    <property type="project" value="UniProtKB-KW"/>
</dbReference>
<proteinExistence type="predicted"/>
<keyword evidence="1" id="KW-0560">Oxidoreductase</keyword>
<dbReference type="RefSeq" id="WP_191040656.1">
    <property type="nucleotide sequence ID" value="NZ_JACXAA010000007.1"/>
</dbReference>
<dbReference type="InterPro" id="IPR050463">
    <property type="entry name" value="Gfo/Idh/MocA_oxidrdct_glycsds"/>
</dbReference>
<protein>
    <submittedName>
        <fullName evidence="4">Gfo/Idh/MocA family oxidoreductase</fullName>
    </submittedName>
</protein>
<dbReference type="InterPro" id="IPR036291">
    <property type="entry name" value="NAD(P)-bd_dom_sf"/>
</dbReference>
<dbReference type="SUPFAM" id="SSF55347">
    <property type="entry name" value="Glyceraldehyde-3-phosphate dehydrogenase-like, C-terminal domain"/>
    <property type="match status" value="1"/>
</dbReference>
<name>A0A927B3M9_9BACT</name>
<keyword evidence="5" id="KW-1185">Reference proteome</keyword>
<evidence type="ECO:0000259" key="2">
    <source>
        <dbReference type="Pfam" id="PF01408"/>
    </source>
</evidence>
<evidence type="ECO:0000313" key="5">
    <source>
        <dbReference type="Proteomes" id="UP000653797"/>
    </source>
</evidence>
<reference evidence="4" key="1">
    <citation type="submission" date="2020-09" db="EMBL/GenBank/DDBJ databases">
        <authorList>
            <person name="Kim M.K."/>
        </authorList>
    </citation>
    <scope>NUCLEOTIDE SEQUENCE</scope>
    <source>
        <strain evidence="4">BT704</strain>
    </source>
</reference>
<sequence length="387" mass="42941">MAQKKEIRIGLIGTGFMGRTHSNGYNRVPNFFPELEYTPVLKAVCSRNAEKVQAFADQWGYESIETDWKALVARDDIDAVDICTPNDTHAEIAIAAAKAGKMILCEKPLARNIAEGQKMVDAAEEAGVATTVWYNYRRIPAVTLAKQIIDSGKLGKIFHYRANFLQDWTISADVPQGGTGTWRMDVEAAGSGVTGDLLAHCIDTAMWLNGAITDVSAVTETFVKERFHQGTGKVEPVGIDDACIFHCHFENGSLGLFESTRYARGHKALYTFEINGENASIRWDLHDLNRLEYFDHRDEGIVRGWRSVHVTDGDQPYMDKWWVPGLGIGYEHSFIHQVADFFKSLETGKACNPTFKDSLATQKVCEAVLDSAASKSWKDTGVSGTFD</sequence>
<dbReference type="SUPFAM" id="SSF51735">
    <property type="entry name" value="NAD(P)-binding Rossmann-fold domains"/>
    <property type="match status" value="1"/>
</dbReference>
<dbReference type="PANTHER" id="PTHR43818">
    <property type="entry name" value="BCDNA.GH03377"/>
    <property type="match status" value="1"/>
</dbReference>
<accession>A0A927B3M9</accession>
<evidence type="ECO:0000313" key="4">
    <source>
        <dbReference type="EMBL" id="MBD2755030.1"/>
    </source>
</evidence>
<dbReference type="InterPro" id="IPR055170">
    <property type="entry name" value="GFO_IDH_MocA-like_dom"/>
</dbReference>
<dbReference type="AlphaFoldDB" id="A0A927B3M9"/>
<feature type="domain" description="Gfo/Idh/MocA-like oxidoreductase N-terminal" evidence="2">
    <location>
        <begin position="7"/>
        <end position="132"/>
    </location>
</feature>
<comment type="caution">
    <text evidence="4">The sequence shown here is derived from an EMBL/GenBank/DDBJ whole genome shotgun (WGS) entry which is preliminary data.</text>
</comment>
<dbReference type="InterPro" id="IPR000683">
    <property type="entry name" value="Gfo/Idh/MocA-like_OxRdtase_N"/>
</dbReference>
<organism evidence="4 5">
    <name type="scientific">Spirosoma validum</name>
    <dbReference type="NCBI Taxonomy" id="2771355"/>
    <lineage>
        <taxon>Bacteria</taxon>
        <taxon>Pseudomonadati</taxon>
        <taxon>Bacteroidota</taxon>
        <taxon>Cytophagia</taxon>
        <taxon>Cytophagales</taxon>
        <taxon>Cytophagaceae</taxon>
        <taxon>Spirosoma</taxon>
    </lineage>
</organism>
<dbReference type="Pfam" id="PF01408">
    <property type="entry name" value="GFO_IDH_MocA"/>
    <property type="match status" value="1"/>
</dbReference>